<evidence type="ECO:0000256" key="5">
    <source>
        <dbReference type="ARBA" id="ARBA00022884"/>
    </source>
</evidence>
<dbReference type="Proteomes" id="UP000266723">
    <property type="component" value="Unassembled WGS sequence"/>
</dbReference>
<keyword evidence="5 6" id="KW-0694">RNA-binding</keyword>
<dbReference type="Pfam" id="PF00270">
    <property type="entry name" value="DEAD"/>
    <property type="match status" value="2"/>
</dbReference>
<comment type="similarity">
    <text evidence="6">Belongs to the DEAD box helicase family.</text>
</comment>
<protein>
    <recommendedName>
        <fullName evidence="6">ATP-dependent RNA helicase</fullName>
        <ecNumber evidence="6">3.6.4.13</ecNumber>
    </recommendedName>
</protein>
<dbReference type="PROSITE" id="PS51194">
    <property type="entry name" value="HELICASE_CTER"/>
    <property type="match status" value="2"/>
</dbReference>
<dbReference type="SUPFAM" id="SSF52540">
    <property type="entry name" value="P-loop containing nucleoside triphosphate hydrolases"/>
    <property type="match status" value="3"/>
</dbReference>
<dbReference type="PROSITE" id="PS51192">
    <property type="entry name" value="HELICASE_ATP_BIND_1"/>
    <property type="match status" value="2"/>
</dbReference>
<feature type="domain" description="Helicase C-terminal" evidence="9">
    <location>
        <begin position="389"/>
        <end position="549"/>
    </location>
</feature>
<evidence type="ECO:0000256" key="2">
    <source>
        <dbReference type="ARBA" id="ARBA00022801"/>
    </source>
</evidence>
<evidence type="ECO:0000256" key="7">
    <source>
        <dbReference type="SAM" id="MobiDB-lite"/>
    </source>
</evidence>
<dbReference type="InterPro" id="IPR025313">
    <property type="entry name" value="SPB4-like_CTE"/>
</dbReference>
<feature type="region of interest" description="Disordered" evidence="7">
    <location>
        <begin position="794"/>
        <end position="822"/>
    </location>
</feature>
<feature type="non-terminal residue" evidence="10">
    <location>
        <position position="1"/>
    </location>
</feature>
<dbReference type="SMART" id="SM01178">
    <property type="entry name" value="DUF4217"/>
    <property type="match status" value="2"/>
</dbReference>
<feature type="domain" description="Helicase ATP-binding" evidence="8">
    <location>
        <begin position="177"/>
        <end position="376"/>
    </location>
</feature>
<dbReference type="CDD" id="cd18787">
    <property type="entry name" value="SF2_C_DEAD"/>
    <property type="match status" value="2"/>
</dbReference>
<dbReference type="InterPro" id="IPR011545">
    <property type="entry name" value="DEAD/DEAH_box_helicase_dom"/>
</dbReference>
<evidence type="ECO:0000313" key="11">
    <source>
        <dbReference type="Proteomes" id="UP000266723"/>
    </source>
</evidence>
<keyword evidence="3 6" id="KW-0347">Helicase</keyword>
<gene>
    <name evidence="10" type="ORF">DY000_02050039</name>
</gene>
<evidence type="ECO:0000313" key="10">
    <source>
        <dbReference type="EMBL" id="KAF3610272.1"/>
    </source>
</evidence>
<dbReference type="Gene3D" id="3.40.50.300">
    <property type="entry name" value="P-loop containing nucleotide triphosphate hydrolases"/>
    <property type="match status" value="5"/>
</dbReference>
<dbReference type="PROSITE" id="PS00039">
    <property type="entry name" value="DEAD_ATP_HELICASE"/>
    <property type="match status" value="2"/>
</dbReference>
<accession>A0ABQ7F323</accession>
<comment type="domain">
    <text evidence="6">The Q motif is unique to and characteristic of the DEAD box family of RNA helicases and controls ATP binding and hydrolysis.</text>
</comment>
<evidence type="ECO:0000256" key="3">
    <source>
        <dbReference type="ARBA" id="ARBA00022806"/>
    </source>
</evidence>
<evidence type="ECO:0000256" key="1">
    <source>
        <dbReference type="ARBA" id="ARBA00022741"/>
    </source>
</evidence>
<comment type="catalytic activity">
    <reaction evidence="6">
        <text>ATP + H2O = ADP + phosphate + H(+)</text>
        <dbReference type="Rhea" id="RHEA:13065"/>
        <dbReference type="ChEBI" id="CHEBI:15377"/>
        <dbReference type="ChEBI" id="CHEBI:15378"/>
        <dbReference type="ChEBI" id="CHEBI:30616"/>
        <dbReference type="ChEBI" id="CHEBI:43474"/>
        <dbReference type="ChEBI" id="CHEBI:456216"/>
        <dbReference type="EC" id="3.6.4.13"/>
    </reaction>
</comment>
<sequence>CLVIDEADRILEENFEEDMNKILKILPKTRQTALFSATQTSKVQDLARVSLTSPVLVDVDDGRRKVTNEGLEQGYCVVPSEKRLLLLISFLKKNLNKKIMVFFSTCKSVQFHAEIMKLINVESCDIHGGLDQNRRTKTFFDFMKAEKGILLCTDVAARGLDIPSVDWIIQYDPPDKPTEYIHRVGRTARGEGAKGKALLVLIPEELQFIRYLKVLIVSWNLFTKNVAEELVKHHSLTVSMVIGGNNRRTEAQRIANGSNLLIATPGRLLDHLQHTKGFIYKHLKINKVSKRAIDEWYTPAYDVVIMPPFDRTRERKLQNCLVIDEADRILEENFEEDMNKILKILPKTRQTALFSATQTSKVQDLARVSLTSPVLVDVDDGRRKVTNEGLEQGYCVVPSEKRLFLLISFLKKNLNKKIMVFFSTCKSVQFHAEIMKLINVDSCDIHGGLDQNRRTKTFFDFMKAEKGILLCTDVAARGLDIPAVDWIIQYDPPDKPTEYIHRVGRTARGEGAKGKALLVLIPEELQFIRYLKAAKVPVKELEFNEKKLLNVRSALEKYVANDYNLNKTAKDAYKAYIAAYNSHSLKDIFNVHRLDLQAVALSFCFSSPPKVNLNIESGAGKVRKARNQQAPNGFSPYSPYGKVRNSYNCKDNKTGTTELDCWFQGIALLEYIHRVGRTARGEGAKGKALLVLIPEELQFIRYLKAAKVPVKELEFNEKKLLNVRSALEKYVANDYNLNKTAKDAYRAYIAAYNSHSLKDIFNVHRLNLQAVALSFCFSSPPKVNLNIESGAGKVRKARNQQGRNGFSPYSPYGKAKSTPKEA</sequence>
<feature type="domain" description="Helicase ATP-binding" evidence="8">
    <location>
        <begin position="1"/>
        <end position="57"/>
    </location>
</feature>
<dbReference type="PANTHER" id="PTHR24031">
    <property type="entry name" value="RNA HELICASE"/>
    <property type="match status" value="1"/>
</dbReference>
<keyword evidence="11" id="KW-1185">Reference proteome</keyword>
<dbReference type="InterPro" id="IPR001650">
    <property type="entry name" value="Helicase_C-like"/>
</dbReference>
<dbReference type="SMART" id="SM00490">
    <property type="entry name" value="HELICc"/>
    <property type="match status" value="2"/>
</dbReference>
<reference evidence="10 11" key="1">
    <citation type="journal article" date="2020" name="BMC Genomics">
        <title>Intraspecific diversification of the crop wild relative Brassica cretica Lam. using demographic model selection.</title>
        <authorList>
            <person name="Kioukis A."/>
            <person name="Michalopoulou V.A."/>
            <person name="Briers L."/>
            <person name="Pirintsos S."/>
            <person name="Studholme D.J."/>
            <person name="Pavlidis P."/>
            <person name="Sarris P.F."/>
        </authorList>
    </citation>
    <scope>NUCLEOTIDE SEQUENCE [LARGE SCALE GENOMIC DNA]</scope>
    <source>
        <strain evidence="11">cv. PFS-1207/04</strain>
    </source>
</reference>
<keyword evidence="2 6" id="KW-0378">Hydrolase</keyword>
<evidence type="ECO:0000256" key="4">
    <source>
        <dbReference type="ARBA" id="ARBA00022840"/>
    </source>
</evidence>
<dbReference type="EC" id="3.6.4.13" evidence="6"/>
<dbReference type="InterPro" id="IPR000629">
    <property type="entry name" value="RNA-helicase_DEAD-box_CS"/>
</dbReference>
<dbReference type="InterPro" id="IPR014001">
    <property type="entry name" value="Helicase_ATP-bd"/>
</dbReference>
<evidence type="ECO:0000259" key="9">
    <source>
        <dbReference type="PROSITE" id="PS51194"/>
    </source>
</evidence>
<evidence type="ECO:0000256" key="6">
    <source>
        <dbReference type="RuleBase" id="RU365068"/>
    </source>
</evidence>
<feature type="domain" description="Helicase C-terminal" evidence="9">
    <location>
        <begin position="70"/>
        <end position="237"/>
    </location>
</feature>
<proteinExistence type="inferred from homology"/>
<dbReference type="Pfam" id="PF00271">
    <property type="entry name" value="Helicase_C"/>
    <property type="match status" value="2"/>
</dbReference>
<dbReference type="EMBL" id="QGKV02000297">
    <property type="protein sequence ID" value="KAF3610272.1"/>
    <property type="molecule type" value="Genomic_DNA"/>
</dbReference>
<keyword evidence="1 6" id="KW-0547">Nucleotide-binding</keyword>
<dbReference type="Pfam" id="PF13959">
    <property type="entry name" value="CTE_SPB4"/>
    <property type="match status" value="2"/>
</dbReference>
<evidence type="ECO:0000259" key="8">
    <source>
        <dbReference type="PROSITE" id="PS51192"/>
    </source>
</evidence>
<keyword evidence="4 6" id="KW-0067">ATP-binding</keyword>
<dbReference type="InterPro" id="IPR027417">
    <property type="entry name" value="P-loop_NTPase"/>
</dbReference>
<organism evidence="10 11">
    <name type="scientific">Brassica cretica</name>
    <name type="common">Mustard</name>
    <dbReference type="NCBI Taxonomy" id="69181"/>
    <lineage>
        <taxon>Eukaryota</taxon>
        <taxon>Viridiplantae</taxon>
        <taxon>Streptophyta</taxon>
        <taxon>Embryophyta</taxon>
        <taxon>Tracheophyta</taxon>
        <taxon>Spermatophyta</taxon>
        <taxon>Magnoliopsida</taxon>
        <taxon>eudicotyledons</taxon>
        <taxon>Gunneridae</taxon>
        <taxon>Pentapetalae</taxon>
        <taxon>rosids</taxon>
        <taxon>malvids</taxon>
        <taxon>Brassicales</taxon>
        <taxon>Brassicaceae</taxon>
        <taxon>Brassiceae</taxon>
        <taxon>Brassica</taxon>
    </lineage>
</organism>
<comment type="function">
    <text evidence="6">RNA helicase.</text>
</comment>
<comment type="caution">
    <text evidence="10">The sequence shown here is derived from an EMBL/GenBank/DDBJ whole genome shotgun (WGS) entry which is preliminary data.</text>
</comment>
<dbReference type="SMART" id="SM00487">
    <property type="entry name" value="DEXDc"/>
    <property type="match status" value="1"/>
</dbReference>
<name>A0ABQ7F323_BRACR</name>